<dbReference type="Proteomes" id="UP001303046">
    <property type="component" value="Unassembled WGS sequence"/>
</dbReference>
<evidence type="ECO:0000313" key="2">
    <source>
        <dbReference type="Proteomes" id="UP001303046"/>
    </source>
</evidence>
<proteinExistence type="predicted"/>
<keyword evidence="2" id="KW-1185">Reference proteome</keyword>
<gene>
    <name evidence="1" type="primary">Necator_chrI.g3031</name>
    <name evidence="1" type="ORF">RB195_006902</name>
</gene>
<protein>
    <submittedName>
        <fullName evidence="1">Uncharacterized protein</fullName>
    </submittedName>
</protein>
<dbReference type="EMBL" id="JAVFWL010000001">
    <property type="protein sequence ID" value="KAK6730119.1"/>
    <property type="molecule type" value="Genomic_DNA"/>
</dbReference>
<reference evidence="1 2" key="1">
    <citation type="submission" date="2023-08" db="EMBL/GenBank/DDBJ databases">
        <title>A Necator americanus chromosomal reference genome.</title>
        <authorList>
            <person name="Ilik V."/>
            <person name="Petrzelkova K.J."/>
            <person name="Pardy F."/>
            <person name="Fuh T."/>
            <person name="Niatou-Singa F.S."/>
            <person name="Gouil Q."/>
            <person name="Baker L."/>
            <person name="Ritchie M.E."/>
            <person name="Jex A.R."/>
            <person name="Gazzola D."/>
            <person name="Li H."/>
            <person name="Toshio Fujiwara R."/>
            <person name="Zhan B."/>
            <person name="Aroian R.V."/>
            <person name="Pafco B."/>
            <person name="Schwarz E.M."/>
        </authorList>
    </citation>
    <scope>NUCLEOTIDE SEQUENCE [LARGE SCALE GENOMIC DNA]</scope>
    <source>
        <strain evidence="1 2">Aroian</strain>
        <tissue evidence="1">Whole animal</tissue>
    </source>
</reference>
<organism evidence="1 2">
    <name type="scientific">Necator americanus</name>
    <name type="common">Human hookworm</name>
    <dbReference type="NCBI Taxonomy" id="51031"/>
    <lineage>
        <taxon>Eukaryota</taxon>
        <taxon>Metazoa</taxon>
        <taxon>Ecdysozoa</taxon>
        <taxon>Nematoda</taxon>
        <taxon>Chromadorea</taxon>
        <taxon>Rhabditida</taxon>
        <taxon>Rhabditina</taxon>
        <taxon>Rhabditomorpha</taxon>
        <taxon>Strongyloidea</taxon>
        <taxon>Ancylostomatidae</taxon>
        <taxon>Bunostominae</taxon>
        <taxon>Necator</taxon>
    </lineage>
</organism>
<accession>A0ABR1BUQ9</accession>
<dbReference type="SUPFAM" id="SSF56219">
    <property type="entry name" value="DNase I-like"/>
    <property type="match status" value="1"/>
</dbReference>
<evidence type="ECO:0000313" key="1">
    <source>
        <dbReference type="EMBL" id="KAK6730119.1"/>
    </source>
</evidence>
<sequence length="165" mass="18489">MRDRPVISIENYTINCDDADEKKVGGCAIVVRNYYNILVEELGSTSSRCTFVRLRDCRGCKLWIVSPHAPTETTEDNSKNTFYNELKALMSTTPRKQVVIVGIDANEKMGIEQQSGVLGKWHYSGGGTSDKDNRLVDLCEHLIVAYYRESSTPSAYVVNINPFEG</sequence>
<dbReference type="InterPro" id="IPR036691">
    <property type="entry name" value="Endo/exonu/phosph_ase_sf"/>
</dbReference>
<dbReference type="Gene3D" id="3.60.10.10">
    <property type="entry name" value="Endonuclease/exonuclease/phosphatase"/>
    <property type="match status" value="1"/>
</dbReference>
<name>A0ABR1BUQ9_NECAM</name>
<comment type="caution">
    <text evidence="1">The sequence shown here is derived from an EMBL/GenBank/DDBJ whole genome shotgun (WGS) entry which is preliminary data.</text>
</comment>